<proteinExistence type="predicted"/>
<name>A0AAX5K5N0_ENSVE</name>
<dbReference type="EMBL" id="JAQQAF010000300">
    <property type="protein sequence ID" value="KAJ8454543.1"/>
    <property type="molecule type" value="Genomic_DNA"/>
</dbReference>
<sequence>MEKTDTTRPVLCPYQVLNSAASVFYPLPPSCYASASASASGTPADDLVYFLASSTYSLFSLSSYYSGDIAYASSFPVSSRVDVDFISSASDLASSSDCYLPVVE</sequence>
<evidence type="ECO:0000313" key="1">
    <source>
        <dbReference type="EMBL" id="KAJ8454543.1"/>
    </source>
</evidence>
<accession>A0AAX5K5N0</accession>
<dbReference type="Proteomes" id="UP001222027">
    <property type="component" value="Unassembled WGS sequence"/>
</dbReference>
<reference evidence="1 2" key="1">
    <citation type="submission" date="2022-12" db="EMBL/GenBank/DDBJ databases">
        <title>Chromosome-scale assembly of the Ensete ventricosum genome.</title>
        <authorList>
            <person name="Dussert Y."/>
            <person name="Stocks J."/>
            <person name="Wendawek A."/>
            <person name="Woldeyes F."/>
            <person name="Nichols R.A."/>
            <person name="Borrell J.S."/>
        </authorList>
    </citation>
    <scope>NUCLEOTIDE SEQUENCE [LARGE SCALE GENOMIC DNA]</scope>
    <source>
        <strain evidence="2">cv. Maze</strain>
        <tissue evidence="1">Seeds</tissue>
    </source>
</reference>
<keyword evidence="2" id="KW-1185">Reference proteome</keyword>
<organism evidence="1 2">
    <name type="scientific">Ensete ventricosum</name>
    <name type="common">Abyssinian banana</name>
    <name type="synonym">Musa ensete</name>
    <dbReference type="NCBI Taxonomy" id="4639"/>
    <lineage>
        <taxon>Eukaryota</taxon>
        <taxon>Viridiplantae</taxon>
        <taxon>Streptophyta</taxon>
        <taxon>Embryophyta</taxon>
        <taxon>Tracheophyta</taxon>
        <taxon>Spermatophyta</taxon>
        <taxon>Magnoliopsida</taxon>
        <taxon>Liliopsida</taxon>
        <taxon>Zingiberales</taxon>
        <taxon>Musaceae</taxon>
        <taxon>Ensete</taxon>
    </lineage>
</organism>
<gene>
    <name evidence="1" type="ORF">OPV22_035214</name>
</gene>
<comment type="caution">
    <text evidence="1">The sequence shown here is derived from an EMBL/GenBank/DDBJ whole genome shotgun (WGS) entry which is preliminary data.</text>
</comment>
<protein>
    <submittedName>
        <fullName evidence="1">Uncharacterized protein</fullName>
    </submittedName>
</protein>
<dbReference type="AlphaFoldDB" id="A0AAX5K5N0"/>
<evidence type="ECO:0000313" key="2">
    <source>
        <dbReference type="Proteomes" id="UP001222027"/>
    </source>
</evidence>